<evidence type="ECO:0000313" key="5">
    <source>
        <dbReference type="EMBL" id="MEE2034901.1"/>
    </source>
</evidence>
<dbReference type="EMBL" id="JAUZMZ010000201">
    <property type="protein sequence ID" value="MEE2034901.1"/>
    <property type="molecule type" value="Genomic_DNA"/>
</dbReference>
<dbReference type="PANTHER" id="PTHR30006">
    <property type="entry name" value="THIAMINE-BINDING PERIPLASMIC PROTEIN-RELATED"/>
    <property type="match status" value="1"/>
</dbReference>
<sequence length="348" mass="36623">MNFRRRLGAVLMAGTLAAALAACSSDGGSDEQASEAPSGDALTLYSGRSENLVAPLIEQLEGTLGFPIDVVYGGTPEITGKLIEEGDASPADVVFSQDAGALAILDQAGMLSPLPAAVTDLVPEKYRATDGGWVATSARARVLVYNDDKVQPQALPTGIDGLLDPKWKGQVGFAPTNASFQSFVTALRVARGEDGARQWLEAFKANDPIAFEGNGPLMEGVDSGQATLGLTNHYYWYGLAEERGAENLAVQIHYFAPGDPGALVNIAGAGVLATTDRTEQAEQFVAALLSPESQAYFADETSEYPVVDGVQTKDELRPLNEVGTADIDLAELASLDQTQALLQELGFI</sequence>
<feature type="chain" id="PRO_5047181178" evidence="4">
    <location>
        <begin position="22"/>
        <end position="348"/>
    </location>
</feature>
<accession>A0ABU7JY20</accession>
<dbReference type="SUPFAM" id="SSF53850">
    <property type="entry name" value="Periplasmic binding protein-like II"/>
    <property type="match status" value="1"/>
</dbReference>
<proteinExistence type="inferred from homology"/>
<dbReference type="Pfam" id="PF13343">
    <property type="entry name" value="SBP_bac_6"/>
    <property type="match status" value="1"/>
</dbReference>
<dbReference type="Gene3D" id="3.40.190.10">
    <property type="entry name" value="Periplasmic binding protein-like II"/>
    <property type="match status" value="2"/>
</dbReference>
<dbReference type="PANTHER" id="PTHR30006:SF15">
    <property type="entry name" value="IRON-UTILIZATION PERIPLASMIC PROTEIN"/>
    <property type="match status" value="1"/>
</dbReference>
<keyword evidence="2" id="KW-0408">Iron</keyword>
<protein>
    <submittedName>
        <fullName evidence="5">Iron ABC transporter substrate-binding protein</fullName>
    </submittedName>
</protein>
<keyword evidence="3 4" id="KW-0732">Signal</keyword>
<keyword evidence="6" id="KW-1185">Reference proteome</keyword>
<keyword evidence="2" id="KW-0813">Transport</keyword>
<reference evidence="5 6" key="1">
    <citation type="submission" date="2023-08" db="EMBL/GenBank/DDBJ databases">
        <authorList>
            <person name="Girao M."/>
            <person name="Carvalho M.F."/>
        </authorList>
    </citation>
    <scope>NUCLEOTIDE SEQUENCE [LARGE SCALE GENOMIC DNA]</scope>
    <source>
        <strain evidence="5 6">CC-R104</strain>
    </source>
</reference>
<dbReference type="RefSeq" id="WP_330154252.1">
    <property type="nucleotide sequence ID" value="NZ_JAUZMZ010000201.1"/>
</dbReference>
<keyword evidence="2" id="KW-0406">Ion transport</keyword>
<comment type="caution">
    <text evidence="5">The sequence shown here is derived from an EMBL/GenBank/DDBJ whole genome shotgun (WGS) entry which is preliminary data.</text>
</comment>
<keyword evidence="2" id="KW-0410">Iron transport</keyword>
<dbReference type="Proteomes" id="UP001331936">
    <property type="component" value="Unassembled WGS sequence"/>
</dbReference>
<organism evidence="5 6">
    <name type="scientific">Rhodococcus chondri</name>
    <dbReference type="NCBI Taxonomy" id="3065941"/>
    <lineage>
        <taxon>Bacteria</taxon>
        <taxon>Bacillati</taxon>
        <taxon>Actinomycetota</taxon>
        <taxon>Actinomycetes</taxon>
        <taxon>Mycobacteriales</taxon>
        <taxon>Nocardiaceae</taxon>
        <taxon>Rhodococcus</taxon>
    </lineage>
</organism>
<evidence type="ECO:0000256" key="3">
    <source>
        <dbReference type="ARBA" id="ARBA00022729"/>
    </source>
</evidence>
<dbReference type="PIRSF" id="PIRSF002825">
    <property type="entry name" value="CfbpA"/>
    <property type="match status" value="1"/>
</dbReference>
<dbReference type="PROSITE" id="PS51257">
    <property type="entry name" value="PROKAR_LIPOPROTEIN"/>
    <property type="match status" value="1"/>
</dbReference>
<comment type="similarity">
    <text evidence="1">Belongs to the bacterial solute-binding protein 1 family.</text>
</comment>
<evidence type="ECO:0000256" key="4">
    <source>
        <dbReference type="SAM" id="SignalP"/>
    </source>
</evidence>
<evidence type="ECO:0000256" key="1">
    <source>
        <dbReference type="ARBA" id="ARBA00008520"/>
    </source>
</evidence>
<evidence type="ECO:0000313" key="6">
    <source>
        <dbReference type="Proteomes" id="UP001331936"/>
    </source>
</evidence>
<feature type="signal peptide" evidence="4">
    <location>
        <begin position="1"/>
        <end position="21"/>
    </location>
</feature>
<name>A0ABU7JY20_9NOCA</name>
<evidence type="ECO:0000256" key="2">
    <source>
        <dbReference type="ARBA" id="ARBA00022496"/>
    </source>
</evidence>
<gene>
    <name evidence="5" type="ORF">Q8814_22785</name>
</gene>
<dbReference type="InterPro" id="IPR026045">
    <property type="entry name" value="Ferric-bd"/>
</dbReference>
<dbReference type="CDD" id="cd13543">
    <property type="entry name" value="PBP2_Fbp"/>
    <property type="match status" value="1"/>
</dbReference>